<evidence type="ECO:0000313" key="1">
    <source>
        <dbReference type="EMBL" id="GEO40322.1"/>
    </source>
</evidence>
<comment type="caution">
    <text evidence="1">The sequence shown here is derived from an EMBL/GenBank/DDBJ whole genome shotgun (WGS) entry which is preliminary data.</text>
</comment>
<reference evidence="1 2" key="1">
    <citation type="submission" date="2019-07" db="EMBL/GenBank/DDBJ databases">
        <title>Whole genome shotgun sequence of Skermanella aerolata NBRC 106429.</title>
        <authorList>
            <person name="Hosoyama A."/>
            <person name="Uohara A."/>
            <person name="Ohji S."/>
            <person name="Ichikawa N."/>
        </authorList>
    </citation>
    <scope>NUCLEOTIDE SEQUENCE [LARGE SCALE GENOMIC DNA]</scope>
    <source>
        <strain evidence="1 2">NBRC 106429</strain>
    </source>
</reference>
<gene>
    <name evidence="1" type="ORF">SAE02_44700</name>
</gene>
<organism evidence="1 2">
    <name type="scientific">Skermanella aerolata</name>
    <dbReference type="NCBI Taxonomy" id="393310"/>
    <lineage>
        <taxon>Bacteria</taxon>
        <taxon>Pseudomonadati</taxon>
        <taxon>Pseudomonadota</taxon>
        <taxon>Alphaproteobacteria</taxon>
        <taxon>Rhodospirillales</taxon>
        <taxon>Azospirillaceae</taxon>
        <taxon>Skermanella</taxon>
    </lineage>
</organism>
<accession>A0A512DV39</accession>
<dbReference type="AlphaFoldDB" id="A0A512DV39"/>
<proteinExistence type="predicted"/>
<evidence type="ECO:0000313" key="2">
    <source>
        <dbReference type="Proteomes" id="UP000321523"/>
    </source>
</evidence>
<dbReference type="Proteomes" id="UP000321523">
    <property type="component" value="Unassembled WGS sequence"/>
</dbReference>
<dbReference type="EMBL" id="BJYZ01000021">
    <property type="protein sequence ID" value="GEO40322.1"/>
    <property type="molecule type" value="Genomic_DNA"/>
</dbReference>
<keyword evidence="2" id="KW-1185">Reference proteome</keyword>
<protein>
    <submittedName>
        <fullName evidence="1">Uncharacterized protein</fullName>
    </submittedName>
</protein>
<name>A0A512DV39_9PROT</name>
<sequence>MALWFRQGLCLAGVIADVEPDAPTDHLSVGLPRSAPVERQHPGVAGWLPAGMDAVLDLIGTGWIDGLLYNYFNALAGETQHHAAITGFRASYAMIWRSTRRACVRHKLSADRILSRRCQHPCSVAQQVEFFHGNTVD</sequence>